<dbReference type="EMBL" id="HBFR01007493">
    <property type="protein sequence ID" value="CAD8878212.1"/>
    <property type="molecule type" value="Transcribed_RNA"/>
</dbReference>
<dbReference type="PANTHER" id="PTHR45672:SF3">
    <property type="entry name" value="THIOREDOXIN DOMAIN-CONTAINING PROTEIN 5"/>
    <property type="match status" value="1"/>
</dbReference>
<dbReference type="Pfam" id="PF00085">
    <property type="entry name" value="Thioredoxin"/>
    <property type="match status" value="1"/>
</dbReference>
<proteinExistence type="inferred from homology"/>
<dbReference type="GO" id="GO:0005783">
    <property type="term" value="C:endoplasmic reticulum"/>
    <property type="evidence" value="ECO:0007669"/>
    <property type="project" value="TreeGrafter"/>
</dbReference>
<evidence type="ECO:0000313" key="6">
    <source>
        <dbReference type="EMBL" id="CAD8878212.1"/>
    </source>
</evidence>
<feature type="signal peptide" evidence="4">
    <location>
        <begin position="1"/>
        <end position="20"/>
    </location>
</feature>
<dbReference type="InterPro" id="IPR013766">
    <property type="entry name" value="Thioredoxin_domain"/>
</dbReference>
<dbReference type="PANTHER" id="PTHR45672">
    <property type="entry name" value="PROTEIN DISULFIDE-ISOMERASE C17H9.14C-RELATED"/>
    <property type="match status" value="1"/>
</dbReference>
<evidence type="ECO:0000256" key="2">
    <source>
        <dbReference type="ARBA" id="ARBA00022729"/>
    </source>
</evidence>
<dbReference type="GO" id="GO:0003756">
    <property type="term" value="F:protein disulfide isomerase activity"/>
    <property type="evidence" value="ECO:0007669"/>
    <property type="project" value="TreeGrafter"/>
</dbReference>
<gene>
    <name evidence="6" type="ORF">CHYS00102_LOCUS5396</name>
</gene>
<dbReference type="PROSITE" id="PS51352">
    <property type="entry name" value="THIOREDOXIN_2"/>
    <property type="match status" value="1"/>
</dbReference>
<dbReference type="GO" id="GO:0006457">
    <property type="term" value="P:protein folding"/>
    <property type="evidence" value="ECO:0007669"/>
    <property type="project" value="TreeGrafter"/>
</dbReference>
<reference evidence="6" key="1">
    <citation type="submission" date="2021-01" db="EMBL/GenBank/DDBJ databases">
        <authorList>
            <person name="Corre E."/>
            <person name="Pelletier E."/>
            <person name="Niang G."/>
            <person name="Scheremetjew M."/>
            <person name="Finn R."/>
            <person name="Kale V."/>
            <person name="Holt S."/>
            <person name="Cochrane G."/>
            <person name="Meng A."/>
            <person name="Brown T."/>
            <person name="Cohen L."/>
        </authorList>
    </citation>
    <scope>NUCLEOTIDE SEQUENCE</scope>
    <source>
        <strain evidence="6">308</strain>
    </source>
</reference>
<feature type="coiled-coil region" evidence="3">
    <location>
        <begin position="156"/>
        <end position="234"/>
    </location>
</feature>
<feature type="domain" description="Thioredoxin" evidence="5">
    <location>
        <begin position="13"/>
        <end position="129"/>
    </location>
</feature>
<dbReference type="SUPFAM" id="SSF52833">
    <property type="entry name" value="Thioredoxin-like"/>
    <property type="match status" value="1"/>
</dbReference>
<keyword evidence="3" id="KW-0175">Coiled coil</keyword>
<keyword evidence="2 4" id="KW-0732">Signal</keyword>
<protein>
    <recommendedName>
        <fullName evidence="5">Thioredoxin domain-containing protein</fullName>
    </recommendedName>
</protein>
<evidence type="ECO:0000256" key="3">
    <source>
        <dbReference type="SAM" id="Coils"/>
    </source>
</evidence>
<accession>A0A7S1B8L1</accession>
<dbReference type="Gene3D" id="3.40.30.10">
    <property type="entry name" value="Glutaredoxin"/>
    <property type="match status" value="1"/>
</dbReference>
<dbReference type="CDD" id="cd02961">
    <property type="entry name" value="PDI_a_family"/>
    <property type="match status" value="1"/>
</dbReference>
<dbReference type="InterPro" id="IPR051063">
    <property type="entry name" value="PDI"/>
</dbReference>
<organism evidence="6">
    <name type="scientific">Corethron hystrix</name>
    <dbReference type="NCBI Taxonomy" id="216773"/>
    <lineage>
        <taxon>Eukaryota</taxon>
        <taxon>Sar</taxon>
        <taxon>Stramenopiles</taxon>
        <taxon>Ochrophyta</taxon>
        <taxon>Bacillariophyta</taxon>
        <taxon>Coscinodiscophyceae</taxon>
        <taxon>Corethrophycidae</taxon>
        <taxon>Corethrales</taxon>
        <taxon>Corethraceae</taxon>
        <taxon>Corethron</taxon>
    </lineage>
</organism>
<dbReference type="AlphaFoldDB" id="A0A7S1B8L1"/>
<name>A0A7S1B8L1_9STRA</name>
<evidence type="ECO:0000256" key="4">
    <source>
        <dbReference type="SAM" id="SignalP"/>
    </source>
</evidence>
<evidence type="ECO:0000259" key="5">
    <source>
        <dbReference type="PROSITE" id="PS51352"/>
    </source>
</evidence>
<evidence type="ECO:0000256" key="1">
    <source>
        <dbReference type="ARBA" id="ARBA00006347"/>
    </source>
</evidence>
<dbReference type="InterPro" id="IPR036249">
    <property type="entry name" value="Thioredoxin-like_sf"/>
</dbReference>
<comment type="similarity">
    <text evidence="1">Belongs to the protein disulfide isomerase family.</text>
</comment>
<feature type="chain" id="PRO_5031211522" description="Thioredoxin domain-containing protein" evidence="4">
    <location>
        <begin position="21"/>
        <end position="289"/>
    </location>
</feature>
<sequence length="289" mass="32316">MKCHIFCFFLLAASAGSASASVKQLTKDNIEEAIAGKAAFVKVFRSNCAKCVEFAPVWEELAKYYTNDPKYIIAEVNCSSQKEFCEDLDIVSFPSLQYNHYGDYADIWDAYEGPLELGALKKFTEESVSLQCSVKYQVWCSDEQIELIKKIKAMSNDELSKRIEEMDAALETIFEEAEVKIDTAQDLVDVTREELYSAKAAGDASREESAKTAMERAKRLLDDAEANFDFILDDDQGIELGLMEEIAAMKGISSRMDDLGFDGDEMDGFNGHEMDGFDVDGMDDFGSME</sequence>